<evidence type="ECO:0000313" key="9">
    <source>
        <dbReference type="Proteomes" id="UP001634394"/>
    </source>
</evidence>
<dbReference type="InterPro" id="IPR043128">
    <property type="entry name" value="Rev_trsase/Diguanyl_cyclase"/>
</dbReference>
<keyword evidence="6" id="KW-0695">RNA-directed DNA polymerase</keyword>
<dbReference type="AlphaFoldDB" id="A0ABD3WWA2"/>
<dbReference type="InterPro" id="IPR043502">
    <property type="entry name" value="DNA/RNA_pol_sf"/>
</dbReference>
<name>A0ABD3WWA2_SINWO</name>
<dbReference type="Gene3D" id="3.30.70.270">
    <property type="match status" value="1"/>
</dbReference>
<gene>
    <name evidence="8" type="ORF">ACJMK2_034694</name>
</gene>
<sequence length="159" mass="18015">MGEPNKVSWGACQEKAFNALKHKLVSAPILNLPDLDKPFVLRTDASDTGLGAVLLQEHGDVKLPVAYASRKLLPREKNYSVIEKECLGLVWGIGKFHMYLFGREFTLQTDHQPLLYLNKAKVANTRLMRWALSLQPYRFRIEAIRGAENVGADFLSRVY</sequence>
<organism evidence="8 9">
    <name type="scientific">Sinanodonta woodiana</name>
    <name type="common">Chinese pond mussel</name>
    <name type="synonym">Anodonta woodiana</name>
    <dbReference type="NCBI Taxonomy" id="1069815"/>
    <lineage>
        <taxon>Eukaryota</taxon>
        <taxon>Metazoa</taxon>
        <taxon>Spiralia</taxon>
        <taxon>Lophotrochozoa</taxon>
        <taxon>Mollusca</taxon>
        <taxon>Bivalvia</taxon>
        <taxon>Autobranchia</taxon>
        <taxon>Heteroconchia</taxon>
        <taxon>Palaeoheterodonta</taxon>
        <taxon>Unionida</taxon>
        <taxon>Unionoidea</taxon>
        <taxon>Unionidae</taxon>
        <taxon>Unioninae</taxon>
        <taxon>Sinanodonta</taxon>
    </lineage>
</organism>
<proteinExistence type="predicted"/>
<accession>A0ABD3WWA2</accession>
<keyword evidence="9" id="KW-1185">Reference proteome</keyword>
<dbReference type="CDD" id="cd09274">
    <property type="entry name" value="RNase_HI_RT_Ty3"/>
    <property type="match status" value="1"/>
</dbReference>
<reference evidence="8 9" key="1">
    <citation type="submission" date="2024-11" db="EMBL/GenBank/DDBJ databases">
        <title>Chromosome-level genome assembly of the freshwater bivalve Anodonta woodiana.</title>
        <authorList>
            <person name="Chen X."/>
        </authorList>
    </citation>
    <scope>NUCLEOTIDE SEQUENCE [LARGE SCALE GENOMIC DNA]</scope>
    <source>
        <strain evidence="8">MN2024</strain>
        <tissue evidence="8">Gills</tissue>
    </source>
</reference>
<dbReference type="GO" id="GO:0016787">
    <property type="term" value="F:hydrolase activity"/>
    <property type="evidence" value="ECO:0007669"/>
    <property type="project" value="UniProtKB-KW"/>
</dbReference>
<dbReference type="FunFam" id="3.10.20.370:FF:000001">
    <property type="entry name" value="Retrovirus-related Pol polyprotein from transposon 17.6-like protein"/>
    <property type="match status" value="1"/>
</dbReference>
<keyword evidence="3" id="KW-0540">Nuclease</keyword>
<dbReference type="PANTHER" id="PTHR37984:SF5">
    <property type="entry name" value="PROTEIN NYNRIN-LIKE"/>
    <property type="match status" value="1"/>
</dbReference>
<dbReference type="Pfam" id="PF17917">
    <property type="entry name" value="RT_RNaseH"/>
    <property type="match status" value="1"/>
</dbReference>
<protein>
    <recommendedName>
        <fullName evidence="7">Reverse transcriptase RNase H-like domain-containing protein</fullName>
    </recommendedName>
</protein>
<dbReference type="InterPro" id="IPR050951">
    <property type="entry name" value="Retrovirus_Pol_polyprotein"/>
</dbReference>
<evidence type="ECO:0000256" key="3">
    <source>
        <dbReference type="ARBA" id="ARBA00022722"/>
    </source>
</evidence>
<dbReference type="EMBL" id="JBJQND010000005">
    <property type="protein sequence ID" value="KAL3876913.1"/>
    <property type="molecule type" value="Genomic_DNA"/>
</dbReference>
<evidence type="ECO:0000259" key="7">
    <source>
        <dbReference type="Pfam" id="PF17917"/>
    </source>
</evidence>
<dbReference type="PANTHER" id="PTHR37984">
    <property type="entry name" value="PROTEIN CBG26694"/>
    <property type="match status" value="1"/>
</dbReference>
<evidence type="ECO:0000256" key="4">
    <source>
        <dbReference type="ARBA" id="ARBA00022759"/>
    </source>
</evidence>
<keyword evidence="2" id="KW-0548">Nucleotidyltransferase</keyword>
<keyword evidence="4" id="KW-0255">Endonuclease</keyword>
<keyword evidence="1" id="KW-0808">Transferase</keyword>
<evidence type="ECO:0000313" key="8">
    <source>
        <dbReference type="EMBL" id="KAL3876913.1"/>
    </source>
</evidence>
<keyword evidence="5" id="KW-0378">Hydrolase</keyword>
<evidence type="ECO:0000256" key="1">
    <source>
        <dbReference type="ARBA" id="ARBA00022679"/>
    </source>
</evidence>
<dbReference type="GO" id="GO:0003964">
    <property type="term" value="F:RNA-directed DNA polymerase activity"/>
    <property type="evidence" value="ECO:0007669"/>
    <property type="project" value="UniProtKB-KW"/>
</dbReference>
<dbReference type="Gene3D" id="3.10.20.370">
    <property type="match status" value="1"/>
</dbReference>
<dbReference type="SUPFAM" id="SSF56672">
    <property type="entry name" value="DNA/RNA polymerases"/>
    <property type="match status" value="1"/>
</dbReference>
<dbReference type="InterPro" id="IPR041373">
    <property type="entry name" value="RT_RNaseH"/>
</dbReference>
<evidence type="ECO:0000256" key="2">
    <source>
        <dbReference type="ARBA" id="ARBA00022695"/>
    </source>
</evidence>
<evidence type="ECO:0000256" key="6">
    <source>
        <dbReference type="ARBA" id="ARBA00022918"/>
    </source>
</evidence>
<comment type="caution">
    <text evidence="8">The sequence shown here is derived from an EMBL/GenBank/DDBJ whole genome shotgun (WGS) entry which is preliminary data.</text>
</comment>
<dbReference type="GO" id="GO:0004519">
    <property type="term" value="F:endonuclease activity"/>
    <property type="evidence" value="ECO:0007669"/>
    <property type="project" value="UniProtKB-KW"/>
</dbReference>
<feature type="domain" description="Reverse transcriptase RNase H-like" evidence="7">
    <location>
        <begin position="34"/>
        <end position="137"/>
    </location>
</feature>
<evidence type="ECO:0000256" key="5">
    <source>
        <dbReference type="ARBA" id="ARBA00022801"/>
    </source>
</evidence>
<dbReference type="Proteomes" id="UP001634394">
    <property type="component" value="Unassembled WGS sequence"/>
</dbReference>